<feature type="transmembrane region" description="Helical" evidence="6">
    <location>
        <begin position="231"/>
        <end position="251"/>
    </location>
</feature>
<dbReference type="GO" id="GO:0016020">
    <property type="term" value="C:membrane"/>
    <property type="evidence" value="ECO:0007669"/>
    <property type="project" value="UniProtKB-SubCell"/>
</dbReference>
<protein>
    <submittedName>
        <fullName evidence="8">MFS transporter</fullName>
    </submittedName>
</protein>
<evidence type="ECO:0000256" key="6">
    <source>
        <dbReference type="SAM" id="Phobius"/>
    </source>
</evidence>
<feature type="transmembrane region" description="Helical" evidence="6">
    <location>
        <begin position="280"/>
        <end position="300"/>
    </location>
</feature>
<accession>A0A483KPK9</accession>
<feature type="transmembrane region" description="Helical" evidence="6">
    <location>
        <begin position="174"/>
        <end position="193"/>
    </location>
</feature>
<evidence type="ECO:0000259" key="7">
    <source>
        <dbReference type="PROSITE" id="PS50850"/>
    </source>
</evidence>
<dbReference type="PROSITE" id="PS50850">
    <property type="entry name" value="MFS"/>
    <property type="match status" value="1"/>
</dbReference>
<evidence type="ECO:0000256" key="3">
    <source>
        <dbReference type="ARBA" id="ARBA00022692"/>
    </source>
</evidence>
<feature type="transmembrane region" description="Helical" evidence="6">
    <location>
        <begin position="312"/>
        <end position="332"/>
    </location>
</feature>
<dbReference type="PRINTS" id="PR01036">
    <property type="entry name" value="TCRTETB"/>
</dbReference>
<sequence>MSTPTIMQAEPRRWAMFVILLVGAFLPPLDFFIVNVALPAIQGELGASSSAEQLVISSYAAVYAVTLITGGRLGDIYGRGKMFFLGLVGFAAASLLCGLAWSPWVLITGRVLQGATAAIMAPQALASVQAIFPEAEKPLALSIYGAVFGLASVIGQVLGGILISVNLFHLGWRAIFLVNLPVALLVILCGLPLVKETRAQSAQKLDPVGMLLATVMLSTLIVPLIEGREAGWPWWTWLSFLAFPLLVSLLWRYERRLSQHGGSPLLDPTVLRAPGLGQGLAIVLLFYSIGAFFLLFSVYLQDALHLNALNAGLIFLPFGVGFLIGPLLTPFLRRFAGNYLSAIGMGCETSGLAGLAGLIANTMTGTSPPMLPLALLLFVTGLGQGLAMPTLVRMVTGRVAPEFSGMIAGVTSSTFQISTALSVAIIGGIFYSMLENGRSGANITHAFIVALLTMAVCLAMGAGLSIRLIRRSTGLFSTAARLPGSKSNGQVAD</sequence>
<dbReference type="CDD" id="cd17321">
    <property type="entry name" value="MFS_MMR_MDR_like"/>
    <property type="match status" value="1"/>
</dbReference>
<keyword evidence="5 6" id="KW-0472">Membrane</keyword>
<feature type="transmembrane region" description="Helical" evidence="6">
    <location>
        <begin position="83"/>
        <end position="105"/>
    </location>
</feature>
<dbReference type="Pfam" id="PF07690">
    <property type="entry name" value="MFS_1"/>
    <property type="match status" value="1"/>
</dbReference>
<keyword evidence="2" id="KW-1003">Cell membrane</keyword>
<feature type="domain" description="Major facilitator superfamily (MFS) profile" evidence="7">
    <location>
        <begin position="16"/>
        <end position="473"/>
    </location>
</feature>
<dbReference type="GO" id="GO:0022857">
    <property type="term" value="F:transmembrane transporter activity"/>
    <property type="evidence" value="ECO:0007669"/>
    <property type="project" value="InterPro"/>
</dbReference>
<feature type="transmembrane region" description="Helical" evidence="6">
    <location>
        <begin position="371"/>
        <end position="392"/>
    </location>
</feature>
<dbReference type="AlphaFoldDB" id="A0A483KPK9"/>
<evidence type="ECO:0000256" key="5">
    <source>
        <dbReference type="ARBA" id="ARBA00023136"/>
    </source>
</evidence>
<dbReference type="InterPro" id="IPR011701">
    <property type="entry name" value="MFS"/>
</dbReference>
<name>A0A483KPK9_9ENTR</name>
<evidence type="ECO:0000256" key="1">
    <source>
        <dbReference type="ARBA" id="ARBA00004141"/>
    </source>
</evidence>
<dbReference type="Gene3D" id="1.20.1250.20">
    <property type="entry name" value="MFS general substrate transporter like domains"/>
    <property type="match status" value="1"/>
</dbReference>
<comment type="caution">
    <text evidence="8">The sequence shown here is derived from an EMBL/GenBank/DDBJ whole genome shotgun (WGS) entry which is preliminary data.</text>
</comment>
<dbReference type="InterPro" id="IPR020846">
    <property type="entry name" value="MFS_dom"/>
</dbReference>
<gene>
    <name evidence="8" type="ORF">ETE84_01585</name>
</gene>
<evidence type="ECO:0000256" key="4">
    <source>
        <dbReference type="ARBA" id="ARBA00022989"/>
    </source>
</evidence>
<feature type="transmembrane region" description="Helical" evidence="6">
    <location>
        <begin position="14"/>
        <end position="34"/>
    </location>
</feature>
<keyword evidence="3 6" id="KW-0812">Transmembrane</keyword>
<feature type="transmembrane region" description="Helical" evidence="6">
    <location>
        <begin position="144"/>
        <end position="168"/>
    </location>
</feature>
<dbReference type="PANTHER" id="PTHR42718">
    <property type="entry name" value="MAJOR FACILITATOR SUPERFAMILY MULTIDRUG TRANSPORTER MFSC"/>
    <property type="match status" value="1"/>
</dbReference>
<organism evidence="8">
    <name type="scientific">Klebsiella quasipneumoniae</name>
    <dbReference type="NCBI Taxonomy" id="1463165"/>
    <lineage>
        <taxon>Bacteria</taxon>
        <taxon>Pseudomonadati</taxon>
        <taxon>Pseudomonadota</taxon>
        <taxon>Gammaproteobacteria</taxon>
        <taxon>Enterobacterales</taxon>
        <taxon>Enterobacteriaceae</taxon>
        <taxon>Klebsiella/Raoultella group</taxon>
        <taxon>Klebsiella</taxon>
        <taxon>Klebsiella pneumoniae complex</taxon>
    </lineage>
</organism>
<dbReference type="EMBL" id="SDCO01000001">
    <property type="protein sequence ID" value="TCX65866.1"/>
    <property type="molecule type" value="Genomic_DNA"/>
</dbReference>
<feature type="transmembrane region" description="Helical" evidence="6">
    <location>
        <begin position="111"/>
        <end position="132"/>
    </location>
</feature>
<proteinExistence type="predicted"/>
<feature type="transmembrane region" description="Helical" evidence="6">
    <location>
        <begin position="446"/>
        <end position="466"/>
    </location>
</feature>
<feature type="transmembrane region" description="Helical" evidence="6">
    <location>
        <begin position="54"/>
        <end position="71"/>
    </location>
</feature>
<reference evidence="8" key="1">
    <citation type="submission" date="2019-01" db="EMBL/GenBank/DDBJ databases">
        <authorList>
            <person name="Lista F."/>
            <person name="Anselmo A."/>
        </authorList>
    </citation>
    <scope>NUCLEOTIDE SEQUENCE</scope>
    <source>
        <strain evidence="8">8S</strain>
    </source>
</reference>
<comment type="subcellular location">
    <subcellularLocation>
        <location evidence="1">Membrane</location>
        <topology evidence="1">Multi-pass membrane protein</topology>
    </subcellularLocation>
</comment>
<dbReference type="SUPFAM" id="SSF103473">
    <property type="entry name" value="MFS general substrate transporter"/>
    <property type="match status" value="1"/>
</dbReference>
<feature type="transmembrane region" description="Helical" evidence="6">
    <location>
        <begin position="205"/>
        <end position="225"/>
    </location>
</feature>
<dbReference type="Gene3D" id="1.20.1720.10">
    <property type="entry name" value="Multidrug resistance protein D"/>
    <property type="match status" value="1"/>
</dbReference>
<feature type="transmembrane region" description="Helical" evidence="6">
    <location>
        <begin position="339"/>
        <end position="359"/>
    </location>
</feature>
<evidence type="ECO:0000313" key="8">
    <source>
        <dbReference type="EMBL" id="TCX65866.1"/>
    </source>
</evidence>
<dbReference type="PANTHER" id="PTHR42718:SF39">
    <property type="entry name" value="ACTINORHODIN TRANSPORTER-RELATED"/>
    <property type="match status" value="1"/>
</dbReference>
<evidence type="ECO:0000256" key="2">
    <source>
        <dbReference type="ARBA" id="ARBA00022475"/>
    </source>
</evidence>
<dbReference type="InterPro" id="IPR036259">
    <property type="entry name" value="MFS_trans_sf"/>
</dbReference>
<feature type="transmembrane region" description="Helical" evidence="6">
    <location>
        <begin position="413"/>
        <end position="434"/>
    </location>
</feature>
<keyword evidence="4 6" id="KW-1133">Transmembrane helix</keyword>